<name>A0A8H7LIK4_9AGAM</name>
<dbReference type="AlphaFoldDB" id="A0A8H7LIK4"/>
<protein>
    <recommendedName>
        <fullName evidence="5">MARVEL domain-containing protein</fullName>
    </recommendedName>
</protein>
<comment type="caution">
    <text evidence="3">The sequence shown here is derived from an EMBL/GenBank/DDBJ whole genome shotgun (WGS) entry which is preliminary data.</text>
</comment>
<evidence type="ECO:0000256" key="1">
    <source>
        <dbReference type="SAM" id="MobiDB-lite"/>
    </source>
</evidence>
<evidence type="ECO:0000313" key="3">
    <source>
        <dbReference type="EMBL" id="KAF8680997.1"/>
    </source>
</evidence>
<feature type="transmembrane region" description="Helical" evidence="2">
    <location>
        <begin position="73"/>
        <end position="92"/>
    </location>
</feature>
<evidence type="ECO:0000256" key="2">
    <source>
        <dbReference type="SAM" id="Phobius"/>
    </source>
</evidence>
<keyword evidence="2" id="KW-0812">Transmembrane</keyword>
<dbReference type="Proteomes" id="UP000650582">
    <property type="component" value="Unassembled WGS sequence"/>
</dbReference>
<feature type="transmembrane region" description="Helical" evidence="2">
    <location>
        <begin position="12"/>
        <end position="35"/>
    </location>
</feature>
<reference evidence="3" key="1">
    <citation type="submission" date="2020-09" db="EMBL/GenBank/DDBJ databases">
        <title>Comparative genome analyses of four rice-infecting Rhizoctonia solani isolates reveal extensive enrichment of homogalacturonan modification genes.</title>
        <authorList>
            <person name="Lee D.-Y."/>
            <person name="Jeon J."/>
            <person name="Kim K.-T."/>
            <person name="Cheong K."/>
            <person name="Song H."/>
            <person name="Choi G."/>
            <person name="Ko J."/>
            <person name="Opiyo S.O."/>
            <person name="Zuo S."/>
            <person name="Madhav S."/>
            <person name="Lee Y.-H."/>
            <person name="Wang G.-L."/>
        </authorList>
    </citation>
    <scope>NUCLEOTIDE SEQUENCE</scope>
    <source>
        <strain evidence="3">AG1-IA YN-7</strain>
    </source>
</reference>
<organism evidence="3 4">
    <name type="scientific">Rhizoctonia solani</name>
    <dbReference type="NCBI Taxonomy" id="456999"/>
    <lineage>
        <taxon>Eukaryota</taxon>
        <taxon>Fungi</taxon>
        <taxon>Dikarya</taxon>
        <taxon>Basidiomycota</taxon>
        <taxon>Agaricomycotina</taxon>
        <taxon>Agaricomycetes</taxon>
        <taxon>Cantharellales</taxon>
        <taxon>Ceratobasidiaceae</taxon>
        <taxon>Rhizoctonia</taxon>
    </lineage>
</organism>
<evidence type="ECO:0000313" key="4">
    <source>
        <dbReference type="Proteomes" id="UP000650582"/>
    </source>
</evidence>
<dbReference type="EMBL" id="JACYCC010000036">
    <property type="protein sequence ID" value="KAF8680997.1"/>
    <property type="molecule type" value="Genomic_DNA"/>
</dbReference>
<feature type="region of interest" description="Disordered" evidence="1">
    <location>
        <begin position="151"/>
        <end position="196"/>
    </location>
</feature>
<gene>
    <name evidence="3" type="ORF">RHS04_03473</name>
</gene>
<proteinExistence type="predicted"/>
<evidence type="ECO:0008006" key="5">
    <source>
        <dbReference type="Google" id="ProtNLM"/>
    </source>
</evidence>
<accession>A0A8H7LIK4</accession>
<feature type="transmembrane region" description="Helical" evidence="2">
    <location>
        <begin position="41"/>
        <end position="66"/>
    </location>
</feature>
<feature type="transmembrane region" description="Helical" evidence="2">
    <location>
        <begin position="112"/>
        <end position="130"/>
    </location>
</feature>
<feature type="compositionally biased region" description="Low complexity" evidence="1">
    <location>
        <begin position="173"/>
        <end position="190"/>
    </location>
</feature>
<sequence length="196" mass="21738">MALFDTLRLVSYATVLVFSIIVLGMSGHFVTLLQLGFFIEYVSASLCSLAVSVITWGTMLPILLVSAFRRGSFLSWVAVELGTCGLLWVLWLVDLAVIRVCRQHWAVQAFSWLNWVILSAYITWVVVLAVKAKSKGQSVWTMEIRDLSTAASGPTADEANNAASNNEDKTAQPDHYQQPQQNYQSAQQYPHGVPEV</sequence>
<keyword evidence="2" id="KW-0472">Membrane</keyword>
<keyword evidence="2" id="KW-1133">Transmembrane helix</keyword>
<feature type="compositionally biased region" description="Low complexity" evidence="1">
    <location>
        <begin position="156"/>
        <end position="165"/>
    </location>
</feature>